<dbReference type="PIRSF" id="PIRSF005303">
    <property type="entry name" value="Thiam_monoph_kin"/>
    <property type="match status" value="1"/>
</dbReference>
<evidence type="ECO:0008006" key="4">
    <source>
        <dbReference type="Google" id="ProtNLM"/>
    </source>
</evidence>
<dbReference type="NCBIfam" id="TIGR01379">
    <property type="entry name" value="thiL"/>
    <property type="match status" value="1"/>
</dbReference>
<dbReference type="Pfam" id="PF00586">
    <property type="entry name" value="AIRS"/>
    <property type="match status" value="1"/>
</dbReference>
<dbReference type="InterPro" id="IPR006283">
    <property type="entry name" value="ThiL-like"/>
</dbReference>
<dbReference type="PANTHER" id="PTHR30270">
    <property type="entry name" value="THIAMINE-MONOPHOSPHATE KINASE"/>
    <property type="match status" value="1"/>
</dbReference>
<dbReference type="AlphaFoldDB" id="A0A094SQT6"/>
<dbReference type="InterPro" id="IPR010918">
    <property type="entry name" value="PurM-like_C_dom"/>
</dbReference>
<gene>
    <name evidence="3" type="ORF">GM51_4115</name>
</gene>
<dbReference type="EMBL" id="JNSL01000015">
    <property type="protein sequence ID" value="KGA21058.1"/>
    <property type="molecule type" value="Genomic_DNA"/>
</dbReference>
<dbReference type="SUPFAM" id="SSF55326">
    <property type="entry name" value="PurM N-terminal domain-like"/>
    <property type="match status" value="1"/>
</dbReference>
<dbReference type="PANTHER" id="PTHR30270:SF0">
    <property type="entry name" value="THIAMINE-MONOPHOSPHATE KINASE"/>
    <property type="match status" value="1"/>
</dbReference>
<feature type="domain" description="PurM-like N-terminal" evidence="1">
    <location>
        <begin position="31"/>
        <end position="143"/>
    </location>
</feature>
<evidence type="ECO:0000259" key="2">
    <source>
        <dbReference type="Pfam" id="PF02769"/>
    </source>
</evidence>
<name>A0A094SQT6_9ZZZZ</name>
<protein>
    <recommendedName>
        <fullName evidence="4">PurM-like N-terminal domain-containing protein</fullName>
    </recommendedName>
</protein>
<dbReference type="SUPFAM" id="SSF56042">
    <property type="entry name" value="PurM C-terminal domain-like"/>
    <property type="match status" value="1"/>
</dbReference>
<evidence type="ECO:0000259" key="1">
    <source>
        <dbReference type="Pfam" id="PF00586"/>
    </source>
</evidence>
<dbReference type="CDD" id="cd02194">
    <property type="entry name" value="ThiL"/>
    <property type="match status" value="1"/>
</dbReference>
<accession>A0A094SQT6</accession>
<dbReference type="GO" id="GO:0009030">
    <property type="term" value="F:thiamine-phosphate kinase activity"/>
    <property type="evidence" value="ECO:0007669"/>
    <property type="project" value="InterPro"/>
</dbReference>
<dbReference type="HAMAP" id="MF_02128">
    <property type="entry name" value="TMP_kinase"/>
    <property type="match status" value="1"/>
</dbReference>
<dbReference type="Gene3D" id="3.90.650.10">
    <property type="entry name" value="PurM-like C-terminal domain"/>
    <property type="match status" value="1"/>
</dbReference>
<sequence length="305" mass="31318">MASESELIAALTAVFKLSDANVRESVLIGIGDDGAVIAPSSHKSVLTADMAVEGVHFNRNWSTLREIGAKITAANLADIYAMGGEPKYLLVSAGLTADFGITEITELATGIADEAALVGASVVGGDISRADQLVISISVFGEVENPITRSGAKVGDSVIISGLPGKSAAGLIQLQSGITESSFVSAHKKPTVNYKLAKKFQGVNAMCDVSDGLLSELNHIASASGVGIELDSKLIAETPGFKDLEAATKGDIWEVVLSGGEDHVFIATTSSDIPEGAHVIGKVVSGTGVKVSGISKLPATGFRHF</sequence>
<feature type="domain" description="PurM-like C-terminal" evidence="2">
    <location>
        <begin position="153"/>
        <end position="291"/>
    </location>
</feature>
<comment type="caution">
    <text evidence="3">The sequence shown here is derived from an EMBL/GenBank/DDBJ whole genome shotgun (WGS) entry which is preliminary data.</text>
</comment>
<organism evidence="3">
    <name type="scientific">freshwater metagenome</name>
    <dbReference type="NCBI Taxonomy" id="449393"/>
    <lineage>
        <taxon>unclassified sequences</taxon>
        <taxon>metagenomes</taxon>
        <taxon>ecological metagenomes</taxon>
    </lineage>
</organism>
<proteinExistence type="inferred from homology"/>
<dbReference type="InterPro" id="IPR016188">
    <property type="entry name" value="PurM-like_N"/>
</dbReference>
<dbReference type="GO" id="GO:0009228">
    <property type="term" value="P:thiamine biosynthetic process"/>
    <property type="evidence" value="ECO:0007669"/>
    <property type="project" value="InterPro"/>
</dbReference>
<dbReference type="InterPro" id="IPR036676">
    <property type="entry name" value="PurM-like_C_sf"/>
</dbReference>
<dbReference type="InterPro" id="IPR036921">
    <property type="entry name" value="PurM-like_N_sf"/>
</dbReference>
<dbReference type="Pfam" id="PF02769">
    <property type="entry name" value="AIRS_C"/>
    <property type="match status" value="1"/>
</dbReference>
<reference evidence="3" key="1">
    <citation type="submission" date="2014-06" db="EMBL/GenBank/DDBJ databases">
        <title>Key roles for freshwater Actinobacteria revealed by deep metagenomic sequencing.</title>
        <authorList>
            <person name="Ghai R."/>
            <person name="Mizuno C.M."/>
            <person name="Picazo A."/>
            <person name="Camacho A."/>
            <person name="Rodriguez-Valera F."/>
        </authorList>
    </citation>
    <scope>NUCLEOTIDE SEQUENCE</scope>
</reference>
<evidence type="ECO:0000313" key="3">
    <source>
        <dbReference type="EMBL" id="KGA21058.1"/>
    </source>
</evidence>
<dbReference type="Gene3D" id="3.30.1330.10">
    <property type="entry name" value="PurM-like, N-terminal domain"/>
    <property type="match status" value="1"/>
</dbReference>